<dbReference type="Pfam" id="PF00271">
    <property type="entry name" value="Helicase_C"/>
    <property type="match status" value="1"/>
</dbReference>
<proteinExistence type="inferred from homology"/>
<organism evidence="9 10">
    <name type="scientific">Saccharomyces uvarum</name>
    <name type="common">Yeast</name>
    <name type="synonym">Saccharomyces bayanus var. uvarum</name>
    <dbReference type="NCBI Taxonomy" id="230603"/>
    <lineage>
        <taxon>Eukaryota</taxon>
        <taxon>Fungi</taxon>
        <taxon>Dikarya</taxon>
        <taxon>Ascomycota</taxon>
        <taxon>Saccharomycotina</taxon>
        <taxon>Saccharomycetes</taxon>
        <taxon>Saccharomycetales</taxon>
        <taxon>Saccharomycetaceae</taxon>
        <taxon>Saccharomyces</taxon>
    </lineage>
</organism>
<dbReference type="PANTHER" id="PTHR13710:SF149">
    <property type="entry name" value="ATP-DEPENDENT DNA HELICASE TLH2"/>
    <property type="match status" value="1"/>
</dbReference>
<evidence type="ECO:0000313" key="9">
    <source>
        <dbReference type="EMBL" id="CAI4063509.1"/>
    </source>
</evidence>
<comment type="catalytic activity">
    <reaction evidence="5">
        <text>Couples ATP hydrolysis with the unwinding of duplex DNA by translocating in the 3'-5' direction.</text>
        <dbReference type="EC" id="5.6.2.4"/>
    </reaction>
</comment>
<dbReference type="PANTHER" id="PTHR13710">
    <property type="entry name" value="DNA HELICASE RECQ FAMILY MEMBER"/>
    <property type="match status" value="1"/>
</dbReference>
<evidence type="ECO:0000256" key="5">
    <source>
        <dbReference type="ARBA" id="ARBA00034617"/>
    </source>
</evidence>
<evidence type="ECO:0000256" key="6">
    <source>
        <dbReference type="ARBA" id="ARBA00034808"/>
    </source>
</evidence>
<reference evidence="9" key="1">
    <citation type="submission" date="2022-10" db="EMBL/GenBank/DDBJ databases">
        <authorList>
            <person name="Byrne P K."/>
        </authorList>
    </citation>
    <scope>NUCLEOTIDE SEQUENCE</scope>
    <source>
        <strain evidence="9">CBS7001</strain>
    </source>
</reference>
<accession>A0AA35NR75</accession>
<evidence type="ECO:0000256" key="4">
    <source>
        <dbReference type="ARBA" id="ARBA00022840"/>
    </source>
</evidence>
<dbReference type="InterPro" id="IPR027417">
    <property type="entry name" value="P-loop_NTPase"/>
</dbReference>
<dbReference type="InterPro" id="IPR037240">
    <property type="entry name" value="ORC1-binding_dom"/>
</dbReference>
<dbReference type="SUPFAM" id="SSF144005">
    <property type="entry name" value="ORC1-binding domain"/>
    <property type="match status" value="1"/>
</dbReference>
<dbReference type="GO" id="GO:0005694">
    <property type="term" value="C:chromosome"/>
    <property type="evidence" value="ECO:0007669"/>
    <property type="project" value="TreeGrafter"/>
</dbReference>
<dbReference type="SMART" id="SM00487">
    <property type="entry name" value="DEXDc"/>
    <property type="match status" value="1"/>
</dbReference>
<dbReference type="GO" id="GO:0005524">
    <property type="term" value="F:ATP binding"/>
    <property type="evidence" value="ECO:0007669"/>
    <property type="project" value="UniProtKB-KW"/>
</dbReference>
<comment type="similarity">
    <text evidence="2">Belongs to the helicase family. Yeast subtelomeric Y' repeat subfamily.</text>
</comment>
<dbReference type="Proteomes" id="UP001162090">
    <property type="component" value="Chromosome 7"/>
</dbReference>
<dbReference type="GO" id="GO:0043138">
    <property type="term" value="F:3'-5' DNA helicase activity"/>
    <property type="evidence" value="ECO:0007669"/>
    <property type="project" value="UniProtKB-EC"/>
</dbReference>
<keyword evidence="3" id="KW-0547">Nucleotide-binding</keyword>
<dbReference type="PROSITE" id="PS51194">
    <property type="entry name" value="HELICASE_CTER"/>
    <property type="match status" value="1"/>
</dbReference>
<dbReference type="GO" id="GO:0005634">
    <property type="term" value="C:nucleus"/>
    <property type="evidence" value="ECO:0007669"/>
    <property type="project" value="TreeGrafter"/>
</dbReference>
<evidence type="ECO:0000259" key="7">
    <source>
        <dbReference type="PROSITE" id="PS51192"/>
    </source>
</evidence>
<evidence type="ECO:0000256" key="3">
    <source>
        <dbReference type="ARBA" id="ARBA00022741"/>
    </source>
</evidence>
<comment type="similarity">
    <text evidence="1">Belongs to the helicase family. RecQ subfamily.</text>
</comment>
<dbReference type="Pfam" id="PF11603">
    <property type="entry name" value="Sir1"/>
    <property type="match status" value="1"/>
</dbReference>
<keyword evidence="4" id="KW-0067">ATP-binding</keyword>
<dbReference type="InterPro" id="IPR021646">
    <property type="entry name" value="Sir1_ORC-binding"/>
</dbReference>
<name>A0AA35NR75_SACUV</name>
<evidence type="ECO:0000259" key="8">
    <source>
        <dbReference type="PROSITE" id="PS51194"/>
    </source>
</evidence>
<dbReference type="InterPro" id="IPR014001">
    <property type="entry name" value="Helicase_ATP-bd"/>
</dbReference>
<gene>
    <name evidence="9" type="primary">SUVC07G5120</name>
    <name evidence="9" type="ORF">SUVC_07G5120</name>
</gene>
<dbReference type="EC" id="5.6.2.4" evidence="6"/>
<feature type="domain" description="Helicase ATP-binding" evidence="7">
    <location>
        <begin position="825"/>
        <end position="999"/>
    </location>
</feature>
<dbReference type="GO" id="GO:0009378">
    <property type="term" value="F:four-way junction helicase activity"/>
    <property type="evidence" value="ECO:0007669"/>
    <property type="project" value="TreeGrafter"/>
</dbReference>
<dbReference type="InterPro" id="IPR011545">
    <property type="entry name" value="DEAD/DEAH_box_helicase_dom"/>
</dbReference>
<evidence type="ECO:0000256" key="1">
    <source>
        <dbReference type="ARBA" id="ARBA00005446"/>
    </source>
</evidence>
<dbReference type="SMART" id="SM00490">
    <property type="entry name" value="HELICc"/>
    <property type="match status" value="1"/>
</dbReference>
<dbReference type="GO" id="GO:0003676">
    <property type="term" value="F:nucleic acid binding"/>
    <property type="evidence" value="ECO:0007669"/>
    <property type="project" value="InterPro"/>
</dbReference>
<dbReference type="InterPro" id="IPR001650">
    <property type="entry name" value="Helicase_C-like"/>
</dbReference>
<dbReference type="SUPFAM" id="SSF52540">
    <property type="entry name" value="P-loop containing nucleoside triphosphate hydrolases"/>
    <property type="match status" value="1"/>
</dbReference>
<dbReference type="Pfam" id="PF00270">
    <property type="entry name" value="DEAD"/>
    <property type="match status" value="1"/>
</dbReference>
<evidence type="ECO:0000313" key="10">
    <source>
        <dbReference type="Proteomes" id="UP001162090"/>
    </source>
</evidence>
<dbReference type="GO" id="GO:0000724">
    <property type="term" value="P:double-strand break repair via homologous recombination"/>
    <property type="evidence" value="ECO:0007669"/>
    <property type="project" value="TreeGrafter"/>
</dbReference>
<dbReference type="Gene3D" id="3.40.50.300">
    <property type="entry name" value="P-loop containing nucleotide triphosphate hydrolases"/>
    <property type="match status" value="2"/>
</dbReference>
<protein>
    <recommendedName>
        <fullName evidence="6">DNA 3'-5' helicase</fullName>
        <ecNumber evidence="6">5.6.2.4</ecNumber>
    </recommendedName>
</protein>
<evidence type="ECO:0000256" key="2">
    <source>
        <dbReference type="ARBA" id="ARBA00007201"/>
    </source>
</evidence>
<dbReference type="PROSITE" id="PS51192">
    <property type="entry name" value="HELICASE_ATP_BIND_1"/>
    <property type="match status" value="1"/>
</dbReference>
<dbReference type="EMBL" id="OX365918">
    <property type="protein sequence ID" value="CAI4063509.1"/>
    <property type="molecule type" value="Genomic_DNA"/>
</dbReference>
<sequence length="1385" mass="158412">MLVVIEGVLAIIDGWIVDLKEHRLVKPSRACRKRSKEHIAKLNSVPLVNWETLYDEKCSLKNITNDELFKHIKCERYEFAEMVDASTRFVNKSFKSVNKGKYVRTYFCNCHCICIGNRRNIFLRNIPSNANMIPESNIAAGVCNRTIRKDNSVLQRELKTHEFEFTKQDIDVLQRYTEVAEHFKMVGENYLTFIFNKASSIASEFLKKDFHDGYTCLVKNFDPDTIIKYGRRLGPSIYTFIHARKLSPFSGLEFLPHDDLLLLRDSSDPEKLLAVLGPLFRDLVMKNTHREYISRWLRMAALKYESWEDTSIPCPKKPVHTFRQLMDSVRCFIVFSLLCVVDNIPAAAKVLTADEQSRDMFFPWFKSIYAKAVNEENTEAHTFITANFVTQSVEIHGLYLSFGYIKDLRKDVHRDIELCVDMLSEWLSFGTISQVYYNGMGNRSVRIRDDLYRDSDIVNVFHVIDRSLLSSFFMGWRSPGYINDENIRATILKIVNRITKILMVAVWICPGLPLRFPELSILCFSGSNRNLYFDADERVFLIKSRYNKSHKFDSRILFLDVPVSAVLFWYIYILRPFIMSLYPVEVGRLEKALIVSSIGKLVGDSVFDEDEVDGIVAEEEEEDRAANYALYRDTKSMEVFYNHLDPAEFRETMLRSFVFIDTSNCGLMKRTHFSSVLSTYPKSVSKREAHKIRTFRQGLAALWRHFIVPSNYSSLAVIESHVAKLFGHSVQTDRSGYGVDRSRSVQHSTSESELDYYRAKILCQKFQRLTSPATTPPIADLRRDDKKEIEKPIGDIYDLMEAGSCLFGNSQFAFKSTDQSNFTATVLNGDRKLLALQAPTSFGKTVTYLLPMMVLAKTRPGKFIHFVSVPYVALKTATMKRVQQAGLGAADSSALGAIDFYTQVVTIDVIVGVFDGFAQDECVSMFSKWDVMYGGCRKLGYFVIDEFHVLEVEKHFRPALRKFKSLSWSSFLKVIALSATMPKQLCMDICRERGFSDVLIETSRYVNAVTKMPNVSIAVDIVHVKKCALLDKVYDLVMQFLENVPEKKAVFFFSNKTLLRESLHRLKDNASVVGVDADMEDEAKLAVFRDFENRHSTARVVLGTKLISNGLDCSSVKFVCLADCTVSMIDYLQMTGRIRSSGYVRILTVGNNNRYFKVSSGYLETVDWDQCISKQIAKFYGLCYSGCILCCNALARSTLKELIDLRRHIDTPVCDEKKRKPNGMQNDTDGVNDLKKKCLETHDGFKRMKNLMLDPKTGLSKKSICEFLERDHPLNVHFLGVPIEVLLDQDVCVKHGTCFTCFSKNDPCLCKKSYGKGLAVIIRELLVLSKIVLPPVYSKFRNWAYAGESVKIFNEFATYLKGWGRTFDKGISLITQNEMKFLGDS</sequence>
<dbReference type="GO" id="GO:0005737">
    <property type="term" value="C:cytoplasm"/>
    <property type="evidence" value="ECO:0007669"/>
    <property type="project" value="TreeGrafter"/>
</dbReference>
<feature type="domain" description="Helicase C-terminal" evidence="8">
    <location>
        <begin position="1036"/>
        <end position="1180"/>
    </location>
</feature>